<dbReference type="InterPro" id="IPR003958">
    <property type="entry name" value="CBFA_NFYB_domain"/>
</dbReference>
<dbReference type="InterPro" id="IPR050947">
    <property type="entry name" value="Archaeal_histone_HMF"/>
</dbReference>
<dbReference type="OrthoDB" id="7514at2157"/>
<dbReference type="GO" id="GO:0003677">
    <property type="term" value="F:DNA binding"/>
    <property type="evidence" value="ECO:0007669"/>
    <property type="project" value="UniProtKB-KW"/>
</dbReference>
<dbReference type="GO" id="GO:0005694">
    <property type="term" value="C:chromosome"/>
    <property type="evidence" value="ECO:0007669"/>
    <property type="project" value="UniProtKB-SubCell"/>
</dbReference>
<dbReference type="HOGENOM" id="CLU_192667_0_0_2"/>
<dbReference type="Proteomes" id="UP000010866">
    <property type="component" value="Chromosome"/>
</dbReference>
<evidence type="ECO:0000256" key="5">
    <source>
        <dbReference type="ARBA" id="ARBA00022490"/>
    </source>
</evidence>
<name>L0KVH1_METHD</name>
<accession>L0KVH1</accession>
<evidence type="ECO:0000256" key="3">
    <source>
        <dbReference type="ARBA" id="ARBA00008264"/>
    </source>
</evidence>
<dbReference type="Pfam" id="PF00808">
    <property type="entry name" value="CBFD_NFYB_HMF"/>
    <property type="match status" value="1"/>
</dbReference>
<dbReference type="PANTHER" id="PTHR47828">
    <property type="entry name" value="ARCHAEAL HISTONE A"/>
    <property type="match status" value="1"/>
</dbReference>
<evidence type="ECO:0000313" key="8">
    <source>
        <dbReference type="EMBL" id="AGB48690.1"/>
    </source>
</evidence>
<feature type="domain" description="Transcription factor CBF/NF-Y/archaeal histone" evidence="7">
    <location>
        <begin position="4"/>
        <end position="64"/>
    </location>
</feature>
<gene>
    <name evidence="8" type="ordered locus">Metho_0421</name>
</gene>
<dbReference type="STRING" id="867904.Metho_0421"/>
<keyword evidence="9" id="KW-1185">Reference proteome</keyword>
<dbReference type="RefSeq" id="WP_015323859.1">
    <property type="nucleotide sequence ID" value="NC_019977.1"/>
</dbReference>
<dbReference type="GO" id="GO:0046982">
    <property type="term" value="F:protein heterodimerization activity"/>
    <property type="evidence" value="ECO:0007669"/>
    <property type="project" value="InterPro"/>
</dbReference>
<keyword evidence="5" id="KW-0963">Cytoplasm</keyword>
<comment type="similarity">
    <text evidence="3">Belongs to the archaeal histone HMF family.</text>
</comment>
<dbReference type="InterPro" id="IPR050004">
    <property type="entry name" value="HmfB-like"/>
</dbReference>
<evidence type="ECO:0000259" key="7">
    <source>
        <dbReference type="Pfam" id="PF00808"/>
    </source>
</evidence>
<keyword evidence="4" id="KW-0158">Chromosome</keyword>
<dbReference type="GO" id="GO:0005737">
    <property type="term" value="C:cytoplasm"/>
    <property type="evidence" value="ECO:0007669"/>
    <property type="project" value="UniProtKB-SubCell"/>
</dbReference>
<protein>
    <submittedName>
        <fullName evidence="8">Histones H3 and H4</fullName>
    </submittedName>
</protein>
<evidence type="ECO:0000256" key="6">
    <source>
        <dbReference type="ARBA" id="ARBA00023125"/>
    </source>
</evidence>
<dbReference type="AlphaFoldDB" id="L0KVH1"/>
<sequence>MTIIPLAPIERLIRSAGSHRVSESAAIALSEILEDYGLDISREAIKLAEHAGRKTVKSEDIALAKDMLSKKMFK</sequence>
<dbReference type="EMBL" id="CP003362">
    <property type="protein sequence ID" value="AGB48690.1"/>
    <property type="molecule type" value="Genomic_DNA"/>
</dbReference>
<evidence type="ECO:0000256" key="2">
    <source>
        <dbReference type="ARBA" id="ARBA00004496"/>
    </source>
</evidence>
<dbReference type="PANTHER" id="PTHR47828:SF1">
    <property type="entry name" value="ARCHAEAL HISTONE A"/>
    <property type="match status" value="1"/>
</dbReference>
<dbReference type="Gene3D" id="1.10.20.10">
    <property type="entry name" value="Histone, subunit A"/>
    <property type="match status" value="1"/>
</dbReference>
<comment type="subcellular location">
    <subcellularLocation>
        <location evidence="1">Chromosome</location>
    </subcellularLocation>
    <subcellularLocation>
        <location evidence="2">Cytoplasm</location>
    </subcellularLocation>
</comment>
<dbReference type="SUPFAM" id="SSF47113">
    <property type="entry name" value="Histone-fold"/>
    <property type="match status" value="1"/>
</dbReference>
<reference evidence="9" key="1">
    <citation type="submission" date="2012-02" db="EMBL/GenBank/DDBJ databases">
        <title>Complete sequence of chromosome of Methanomethylovorans hollandica DSM 15978.</title>
        <authorList>
            <person name="Lucas S."/>
            <person name="Copeland A."/>
            <person name="Lapidus A."/>
            <person name="Glavina del Rio T."/>
            <person name="Dalin E."/>
            <person name="Tice H."/>
            <person name="Bruce D."/>
            <person name="Goodwin L."/>
            <person name="Pitluck S."/>
            <person name="Peters L."/>
            <person name="Mikhailova N."/>
            <person name="Held B."/>
            <person name="Kyrpides N."/>
            <person name="Mavromatis K."/>
            <person name="Ivanova N."/>
            <person name="Brettin T."/>
            <person name="Detter J.C."/>
            <person name="Han C."/>
            <person name="Larimer F."/>
            <person name="Land M."/>
            <person name="Hauser L."/>
            <person name="Markowitz V."/>
            <person name="Cheng J.-F."/>
            <person name="Hugenholtz P."/>
            <person name="Woyke T."/>
            <person name="Wu D."/>
            <person name="Spring S."/>
            <person name="Schroeder M."/>
            <person name="Brambilla E."/>
            <person name="Klenk H.-P."/>
            <person name="Eisen J.A."/>
        </authorList>
    </citation>
    <scope>NUCLEOTIDE SEQUENCE [LARGE SCALE GENOMIC DNA]</scope>
    <source>
        <strain evidence="9">DSM 15978 / NBRC 107637 / DMS1</strain>
    </source>
</reference>
<evidence type="ECO:0000256" key="1">
    <source>
        <dbReference type="ARBA" id="ARBA00004286"/>
    </source>
</evidence>
<dbReference type="GeneID" id="14407527"/>
<organism evidence="8 9">
    <name type="scientific">Methanomethylovorans hollandica (strain DSM 15978 / NBRC 107637 / DMS1)</name>
    <dbReference type="NCBI Taxonomy" id="867904"/>
    <lineage>
        <taxon>Archaea</taxon>
        <taxon>Methanobacteriati</taxon>
        <taxon>Methanobacteriota</taxon>
        <taxon>Stenosarchaea group</taxon>
        <taxon>Methanomicrobia</taxon>
        <taxon>Methanosarcinales</taxon>
        <taxon>Methanosarcinaceae</taxon>
        <taxon>Methanomethylovorans</taxon>
    </lineage>
</organism>
<evidence type="ECO:0000313" key="9">
    <source>
        <dbReference type="Proteomes" id="UP000010866"/>
    </source>
</evidence>
<dbReference type="KEGG" id="mhz:Metho_0421"/>
<proteinExistence type="inferred from homology"/>
<keyword evidence="6" id="KW-0238">DNA-binding</keyword>
<dbReference type="InterPro" id="IPR009072">
    <property type="entry name" value="Histone-fold"/>
</dbReference>
<evidence type="ECO:0000256" key="4">
    <source>
        <dbReference type="ARBA" id="ARBA00022454"/>
    </source>
</evidence>
<dbReference type="CDD" id="cd22909">
    <property type="entry name" value="HFD_archaea_histone-like"/>
    <property type="match status" value="1"/>
</dbReference>
<dbReference type="NCBIfam" id="NF043032">
    <property type="entry name" value="archaea_histone"/>
    <property type="match status" value="1"/>
</dbReference>